<dbReference type="EMBL" id="BAAAHH010000004">
    <property type="protein sequence ID" value="GAA0944236.1"/>
    <property type="molecule type" value="Genomic_DNA"/>
</dbReference>
<proteinExistence type="predicted"/>
<accession>A0ABN1QLB9</accession>
<evidence type="ECO:0008006" key="3">
    <source>
        <dbReference type="Google" id="ProtNLM"/>
    </source>
</evidence>
<gene>
    <name evidence="1" type="ORF">GCM10009550_16880</name>
</gene>
<organism evidence="1 2">
    <name type="scientific">Actinocorallia libanotica</name>
    <dbReference type="NCBI Taxonomy" id="46162"/>
    <lineage>
        <taxon>Bacteria</taxon>
        <taxon>Bacillati</taxon>
        <taxon>Actinomycetota</taxon>
        <taxon>Actinomycetes</taxon>
        <taxon>Streptosporangiales</taxon>
        <taxon>Thermomonosporaceae</taxon>
        <taxon>Actinocorallia</taxon>
    </lineage>
</organism>
<name>A0ABN1QLB9_9ACTN</name>
<protein>
    <recommendedName>
        <fullName evidence="3">Roadblock/LAMTOR2 domain-containing protein</fullName>
    </recommendedName>
</protein>
<evidence type="ECO:0000313" key="2">
    <source>
        <dbReference type="Proteomes" id="UP001500665"/>
    </source>
</evidence>
<reference evidence="1 2" key="1">
    <citation type="journal article" date="2019" name="Int. J. Syst. Evol. Microbiol.">
        <title>The Global Catalogue of Microorganisms (GCM) 10K type strain sequencing project: providing services to taxonomists for standard genome sequencing and annotation.</title>
        <authorList>
            <consortium name="The Broad Institute Genomics Platform"/>
            <consortium name="The Broad Institute Genome Sequencing Center for Infectious Disease"/>
            <person name="Wu L."/>
            <person name="Ma J."/>
        </authorList>
    </citation>
    <scope>NUCLEOTIDE SEQUENCE [LARGE SCALE GENOMIC DNA]</scope>
    <source>
        <strain evidence="1 2">JCM 10696</strain>
    </source>
</reference>
<dbReference type="Proteomes" id="UP001500665">
    <property type="component" value="Unassembled WGS sequence"/>
</dbReference>
<keyword evidence="2" id="KW-1185">Reference proteome</keyword>
<sequence>MLSGAATGDDLEELTVTGAAGHHLLMVLTTPLDARLCLHLRLDRERGNLALARHRLREIARTLVAA</sequence>
<evidence type="ECO:0000313" key="1">
    <source>
        <dbReference type="EMBL" id="GAA0944236.1"/>
    </source>
</evidence>
<comment type="caution">
    <text evidence="1">The sequence shown here is derived from an EMBL/GenBank/DDBJ whole genome shotgun (WGS) entry which is preliminary data.</text>
</comment>